<evidence type="ECO:0000256" key="2">
    <source>
        <dbReference type="ARBA" id="ARBA00022737"/>
    </source>
</evidence>
<dbReference type="PANTHER" id="PTHR47926">
    <property type="entry name" value="PENTATRICOPEPTIDE REPEAT-CONTAINING PROTEIN"/>
    <property type="match status" value="1"/>
</dbReference>
<comment type="caution">
    <text evidence="5">The sequence shown here is derived from an EMBL/GenBank/DDBJ whole genome shotgun (WGS) entry which is preliminary data.</text>
</comment>
<dbReference type="Pfam" id="PF20431">
    <property type="entry name" value="E_motif"/>
    <property type="match status" value="1"/>
</dbReference>
<feature type="repeat" description="PPR" evidence="3">
    <location>
        <begin position="293"/>
        <end position="327"/>
    </location>
</feature>
<dbReference type="PANTHER" id="PTHR47926:SF517">
    <property type="entry name" value="TETRATRICOPEPTIDE REPEAT-LIKE SUPERFAMILY PROTEIN"/>
    <property type="match status" value="1"/>
</dbReference>
<sequence>MGAGEKGSSSTVQVEFKNSEVKLHFYRVLNDLSESCRIDEARQLFDKMPERDEFSSNFMVIQGQKPNQYTMGSLLRLCSRLALLRRGEQIHGCYAIKTQFDLNVYVVVTGLVDMCAKSMCILEAEYLFRMMPETKNHVMCSCSSWFWGTVCSDLNSARMVLENMEVDDMVSWNYMIVGCVKARPFEAYRLVNNVLVDVYAKQESLNCASELFNRMPNKDVVSWTSLVRGYVHNDCYEEALKLFCGMKIRGIHPDQVIVASILSACAELTVLEFGQQVHANFMKSGLQSSLSVDNSILTTLPVGYAQNDKGRDAVRLYDEMIASGTKPDYMAFLGLPFACSHAGLSESGRHYACMIDLSGCSGKHVQTEELLNQMAVQPDAAVWKNLLAACRVHANKWEDTEKIRRLMKSREIYKEPGCSWIETNSRVHTFMSEDRIHPKTAEIYAKIDEIMLLIKEAGYVPDFNSALHDTDEKEEDLSLACHSEKLAVAFAILTVPHGAPIRDCMNLRVCVGGIVTFP</sequence>
<evidence type="ECO:0000256" key="1">
    <source>
        <dbReference type="ARBA" id="ARBA00006643"/>
    </source>
</evidence>
<dbReference type="NCBIfam" id="TIGR00756">
    <property type="entry name" value="PPR"/>
    <property type="match status" value="2"/>
</dbReference>
<reference evidence="5 6" key="1">
    <citation type="journal article" date="2021" name="Commun. Biol.">
        <title>The genome of Shorea leprosula (Dipterocarpaceae) highlights the ecological relevance of drought in aseasonal tropical rainforests.</title>
        <authorList>
            <person name="Ng K.K.S."/>
            <person name="Kobayashi M.J."/>
            <person name="Fawcett J.A."/>
            <person name="Hatakeyama M."/>
            <person name="Paape T."/>
            <person name="Ng C.H."/>
            <person name="Ang C.C."/>
            <person name="Tnah L.H."/>
            <person name="Lee C.T."/>
            <person name="Nishiyama T."/>
            <person name="Sese J."/>
            <person name="O'Brien M.J."/>
            <person name="Copetti D."/>
            <person name="Mohd Noor M.I."/>
            <person name="Ong R.C."/>
            <person name="Putra M."/>
            <person name="Sireger I.Z."/>
            <person name="Indrioko S."/>
            <person name="Kosugi Y."/>
            <person name="Izuno A."/>
            <person name="Isagi Y."/>
            <person name="Lee S.L."/>
            <person name="Shimizu K.K."/>
        </authorList>
    </citation>
    <scope>NUCLEOTIDE SEQUENCE [LARGE SCALE GENOMIC DNA]</scope>
    <source>
        <strain evidence="5">214</strain>
    </source>
</reference>
<feature type="domain" description="EGF-like" evidence="4">
    <location>
        <begin position="140"/>
        <end position="151"/>
    </location>
</feature>
<feature type="repeat" description="PPR" evidence="3">
    <location>
        <begin position="219"/>
        <end position="253"/>
    </location>
</feature>
<dbReference type="AlphaFoldDB" id="A0AAV5JNZ3"/>
<accession>A0AAV5JNZ3</accession>
<evidence type="ECO:0000313" key="5">
    <source>
        <dbReference type="EMBL" id="GKV13068.1"/>
    </source>
</evidence>
<dbReference type="Pfam" id="PF13041">
    <property type="entry name" value="PPR_2"/>
    <property type="match status" value="1"/>
</dbReference>
<keyword evidence="2" id="KW-0677">Repeat</keyword>
<name>A0AAV5JNZ3_9ROSI</name>
<dbReference type="GO" id="GO:0009451">
    <property type="term" value="P:RNA modification"/>
    <property type="evidence" value="ECO:0007669"/>
    <property type="project" value="InterPro"/>
</dbReference>
<gene>
    <name evidence="5" type="ORF">SLEP1_g24140</name>
</gene>
<proteinExistence type="inferred from homology"/>
<dbReference type="InterPro" id="IPR032867">
    <property type="entry name" value="DYW_dom"/>
</dbReference>
<dbReference type="GO" id="GO:0003723">
    <property type="term" value="F:RNA binding"/>
    <property type="evidence" value="ECO:0007669"/>
    <property type="project" value="InterPro"/>
</dbReference>
<evidence type="ECO:0000256" key="3">
    <source>
        <dbReference type="PROSITE-ProRule" id="PRU00708"/>
    </source>
</evidence>
<dbReference type="FunFam" id="1.25.40.10:FF:000073">
    <property type="entry name" value="Pentatricopeptide repeat-containing protein chloroplastic"/>
    <property type="match status" value="1"/>
</dbReference>
<dbReference type="PROSITE" id="PS00022">
    <property type="entry name" value="EGF_1"/>
    <property type="match status" value="1"/>
</dbReference>
<evidence type="ECO:0000313" key="6">
    <source>
        <dbReference type="Proteomes" id="UP001054252"/>
    </source>
</evidence>
<dbReference type="EMBL" id="BPVZ01000037">
    <property type="protein sequence ID" value="GKV13068.1"/>
    <property type="molecule type" value="Genomic_DNA"/>
</dbReference>
<dbReference type="InterPro" id="IPR000742">
    <property type="entry name" value="EGF"/>
</dbReference>
<evidence type="ECO:0000259" key="4">
    <source>
        <dbReference type="PROSITE" id="PS00022"/>
    </source>
</evidence>
<dbReference type="InterPro" id="IPR046848">
    <property type="entry name" value="E_motif"/>
</dbReference>
<comment type="similarity">
    <text evidence="1">Belongs to the PPR family. PCMP-H subfamily.</text>
</comment>
<dbReference type="Gene3D" id="1.25.40.10">
    <property type="entry name" value="Tetratricopeptide repeat domain"/>
    <property type="match status" value="3"/>
</dbReference>
<protein>
    <recommendedName>
        <fullName evidence="4">EGF-like domain-containing protein</fullName>
    </recommendedName>
</protein>
<dbReference type="InterPro" id="IPR046960">
    <property type="entry name" value="PPR_At4g14850-like_plant"/>
</dbReference>
<dbReference type="GO" id="GO:0008270">
    <property type="term" value="F:zinc ion binding"/>
    <property type="evidence" value="ECO:0007669"/>
    <property type="project" value="InterPro"/>
</dbReference>
<dbReference type="Pfam" id="PF01535">
    <property type="entry name" value="PPR"/>
    <property type="match status" value="2"/>
</dbReference>
<organism evidence="5 6">
    <name type="scientific">Rubroshorea leprosula</name>
    <dbReference type="NCBI Taxonomy" id="152421"/>
    <lineage>
        <taxon>Eukaryota</taxon>
        <taxon>Viridiplantae</taxon>
        <taxon>Streptophyta</taxon>
        <taxon>Embryophyta</taxon>
        <taxon>Tracheophyta</taxon>
        <taxon>Spermatophyta</taxon>
        <taxon>Magnoliopsida</taxon>
        <taxon>eudicotyledons</taxon>
        <taxon>Gunneridae</taxon>
        <taxon>Pentapetalae</taxon>
        <taxon>rosids</taxon>
        <taxon>malvids</taxon>
        <taxon>Malvales</taxon>
        <taxon>Dipterocarpaceae</taxon>
        <taxon>Rubroshorea</taxon>
    </lineage>
</organism>
<dbReference type="Pfam" id="PF14432">
    <property type="entry name" value="DYW_deaminase"/>
    <property type="match status" value="1"/>
</dbReference>
<dbReference type="InterPro" id="IPR002885">
    <property type="entry name" value="PPR_rpt"/>
</dbReference>
<dbReference type="InterPro" id="IPR011990">
    <property type="entry name" value="TPR-like_helical_dom_sf"/>
</dbReference>
<dbReference type="Proteomes" id="UP001054252">
    <property type="component" value="Unassembled WGS sequence"/>
</dbReference>
<dbReference type="PROSITE" id="PS51375">
    <property type="entry name" value="PPR"/>
    <property type="match status" value="2"/>
</dbReference>
<keyword evidence="6" id="KW-1185">Reference proteome</keyword>